<protein>
    <submittedName>
        <fullName evidence="1">Uncharacterized protein</fullName>
    </submittedName>
</protein>
<organism evidence="1 2">
    <name type="scientific">Champsocephalus gunnari</name>
    <name type="common">Mackerel icefish</name>
    <dbReference type="NCBI Taxonomy" id="52237"/>
    <lineage>
        <taxon>Eukaryota</taxon>
        <taxon>Metazoa</taxon>
        <taxon>Chordata</taxon>
        <taxon>Craniata</taxon>
        <taxon>Vertebrata</taxon>
        <taxon>Euteleostomi</taxon>
        <taxon>Actinopterygii</taxon>
        <taxon>Neopterygii</taxon>
        <taxon>Teleostei</taxon>
        <taxon>Neoteleostei</taxon>
        <taxon>Acanthomorphata</taxon>
        <taxon>Eupercaria</taxon>
        <taxon>Perciformes</taxon>
        <taxon>Notothenioidei</taxon>
        <taxon>Channichthyidae</taxon>
        <taxon>Champsocephalus</taxon>
    </lineage>
</organism>
<sequence>MQRCLKESGDACGSALRGLQPRRSVSMLCRYNGRFWGSDWRWQPVSTVLFIHKALLPRHLTVIEVLPGRLVT</sequence>
<gene>
    <name evidence="1" type="ORF">CgunFtcFv8_024264</name>
</gene>
<dbReference type="EMBL" id="JAURVH010001523">
    <property type="protein sequence ID" value="KAK5920456.1"/>
    <property type="molecule type" value="Genomic_DNA"/>
</dbReference>
<keyword evidence="2" id="KW-1185">Reference proteome</keyword>
<dbReference type="Proteomes" id="UP001331515">
    <property type="component" value="Unassembled WGS sequence"/>
</dbReference>
<dbReference type="AlphaFoldDB" id="A0AAN8DBH9"/>
<reference evidence="1 2" key="1">
    <citation type="journal article" date="2023" name="Mol. Biol. Evol.">
        <title>Genomics of Secondarily Temperate Adaptation in the Only Non-Antarctic Icefish.</title>
        <authorList>
            <person name="Rivera-Colon A.G."/>
            <person name="Rayamajhi N."/>
            <person name="Minhas B.F."/>
            <person name="Madrigal G."/>
            <person name="Bilyk K.T."/>
            <person name="Yoon V."/>
            <person name="Hune M."/>
            <person name="Gregory S."/>
            <person name="Cheng C.H.C."/>
            <person name="Catchen J.M."/>
        </authorList>
    </citation>
    <scope>NUCLEOTIDE SEQUENCE [LARGE SCALE GENOMIC DNA]</scope>
    <source>
        <tissue evidence="1">White muscle</tissue>
    </source>
</reference>
<accession>A0AAN8DBH9</accession>
<proteinExistence type="predicted"/>
<comment type="caution">
    <text evidence="1">The sequence shown here is derived from an EMBL/GenBank/DDBJ whole genome shotgun (WGS) entry which is preliminary data.</text>
</comment>
<evidence type="ECO:0000313" key="2">
    <source>
        <dbReference type="Proteomes" id="UP001331515"/>
    </source>
</evidence>
<name>A0AAN8DBH9_CHAGU</name>
<evidence type="ECO:0000313" key="1">
    <source>
        <dbReference type="EMBL" id="KAK5920456.1"/>
    </source>
</evidence>